<accession>A0AC34G7A0</accession>
<evidence type="ECO:0000313" key="2">
    <source>
        <dbReference type="WBParaSite" id="ES5_v2.g25598.t1"/>
    </source>
</evidence>
<organism evidence="1 2">
    <name type="scientific">Panagrolaimus sp. ES5</name>
    <dbReference type="NCBI Taxonomy" id="591445"/>
    <lineage>
        <taxon>Eukaryota</taxon>
        <taxon>Metazoa</taxon>
        <taxon>Ecdysozoa</taxon>
        <taxon>Nematoda</taxon>
        <taxon>Chromadorea</taxon>
        <taxon>Rhabditida</taxon>
        <taxon>Tylenchina</taxon>
        <taxon>Panagrolaimomorpha</taxon>
        <taxon>Panagrolaimoidea</taxon>
        <taxon>Panagrolaimidae</taxon>
        <taxon>Panagrolaimus</taxon>
    </lineage>
</organism>
<reference evidence="2" key="1">
    <citation type="submission" date="2022-11" db="UniProtKB">
        <authorList>
            <consortium name="WormBaseParasite"/>
        </authorList>
    </citation>
    <scope>IDENTIFICATION</scope>
</reference>
<protein>
    <submittedName>
        <fullName evidence="2">Uncharacterized protein</fullName>
    </submittedName>
</protein>
<dbReference type="WBParaSite" id="ES5_v2.g25598.t1">
    <property type="protein sequence ID" value="ES5_v2.g25598.t1"/>
    <property type="gene ID" value="ES5_v2.g25598"/>
</dbReference>
<name>A0AC34G7A0_9BILA</name>
<sequence length="105" mass="12202">MNATTALANTSSRLYACTSQISQRYIATTIPLCKNRAGKHRLVIKRRGNVVYVTGFLQHSKRLDIRRIYWMFGFAEEFLSLLLKQPVKLELQFVTDEKVLAYNYI</sequence>
<evidence type="ECO:0000313" key="1">
    <source>
        <dbReference type="Proteomes" id="UP000887579"/>
    </source>
</evidence>
<proteinExistence type="predicted"/>
<dbReference type="Proteomes" id="UP000887579">
    <property type="component" value="Unplaced"/>
</dbReference>